<protein>
    <submittedName>
        <fullName evidence="1">4,5-dihydroxyphthalate decarboxylase</fullName>
    </submittedName>
</protein>
<keyword evidence="2" id="KW-1185">Reference proteome</keyword>
<evidence type="ECO:0000313" key="2">
    <source>
        <dbReference type="Proteomes" id="UP000186096"/>
    </source>
</evidence>
<gene>
    <name evidence="1" type="ORF">SAMN05421833_14818</name>
</gene>
<name>A0A1N7HG03_9ACTN</name>
<dbReference type="Proteomes" id="UP000186096">
    <property type="component" value="Unassembled WGS sequence"/>
</dbReference>
<sequence length="330" mass="36321">MSRNIDLTLAINDSDQVRDLASGKVTVNGVDLRVTYHEVEEIFFRFTKFREWEISEMSLGKYCSLRGAGDDSVVGLPVFPSRAFRHSGIYVRADGPVDDPAALAGARIGFPEWTVTATVYQRALLQHEFGLDLTAIDWVQGGINAPGRIETLPVGLPDGITVRAERERSLNQMLIDGDLDAVIVPHTPDAATDGSRRVVQLFSDVRSVEEEYYRRTGIFPIMHVLVVRKDVFERYPWIGPNLVTAFTQAKDNSIARMLSGTAPHVPVPWGATTAGIAADIFGGDMWPYGVEANRTTLDAFTTYAAEQRLTATKLAVADLFPASVLQSHVI</sequence>
<reference evidence="2" key="1">
    <citation type="submission" date="2017-01" db="EMBL/GenBank/DDBJ databases">
        <authorList>
            <person name="Varghese N."/>
            <person name="Submissions S."/>
        </authorList>
    </citation>
    <scope>NUCLEOTIDE SEQUENCE [LARGE SCALE GENOMIC DNA]</scope>
    <source>
        <strain evidence="2">ATCC 12950</strain>
    </source>
</reference>
<dbReference type="EMBL" id="FTNI01000048">
    <property type="protein sequence ID" value="SIS23827.1"/>
    <property type="molecule type" value="Genomic_DNA"/>
</dbReference>
<dbReference type="STRING" id="58117.SAMN05421833_14818"/>
<dbReference type="RefSeq" id="WP_076442914.1">
    <property type="nucleotide sequence ID" value="NZ_FTNI01000048.1"/>
</dbReference>
<accession>A0A1N7HG03</accession>
<evidence type="ECO:0000313" key="1">
    <source>
        <dbReference type="EMBL" id="SIS23827.1"/>
    </source>
</evidence>
<proteinExistence type="predicted"/>
<dbReference type="OrthoDB" id="3805543at2"/>
<organism evidence="1 2">
    <name type="scientific">Microbispora rosea</name>
    <dbReference type="NCBI Taxonomy" id="58117"/>
    <lineage>
        <taxon>Bacteria</taxon>
        <taxon>Bacillati</taxon>
        <taxon>Actinomycetota</taxon>
        <taxon>Actinomycetes</taxon>
        <taxon>Streptosporangiales</taxon>
        <taxon>Streptosporangiaceae</taxon>
        <taxon>Microbispora</taxon>
    </lineage>
</organism>
<dbReference type="SUPFAM" id="SSF53850">
    <property type="entry name" value="Periplasmic binding protein-like II"/>
    <property type="match status" value="1"/>
</dbReference>
<dbReference type="AlphaFoldDB" id="A0A1N7HG03"/>